<dbReference type="RefSeq" id="XP_021731633.1">
    <property type="nucleotide sequence ID" value="XM_021875941.1"/>
</dbReference>
<dbReference type="OrthoDB" id="10265988at2759"/>
<organism evidence="8 9">
    <name type="scientific">Chenopodium quinoa</name>
    <name type="common">Quinoa</name>
    <dbReference type="NCBI Taxonomy" id="63459"/>
    <lineage>
        <taxon>Eukaryota</taxon>
        <taxon>Viridiplantae</taxon>
        <taxon>Streptophyta</taxon>
        <taxon>Embryophyta</taxon>
        <taxon>Tracheophyta</taxon>
        <taxon>Spermatophyta</taxon>
        <taxon>Magnoliopsida</taxon>
        <taxon>eudicotyledons</taxon>
        <taxon>Gunneridae</taxon>
        <taxon>Pentapetalae</taxon>
        <taxon>Caryophyllales</taxon>
        <taxon>Chenopodiaceae</taxon>
        <taxon>Chenopodioideae</taxon>
        <taxon>Atripliceae</taxon>
        <taxon>Chenopodium</taxon>
    </lineage>
</organism>
<dbReference type="Gene3D" id="1.25.10.10">
    <property type="entry name" value="Leucine-rich Repeat Variant"/>
    <property type="match status" value="1"/>
</dbReference>
<dbReference type="InterPro" id="IPR015943">
    <property type="entry name" value="WD40/YVTN_repeat-like_dom_sf"/>
</dbReference>
<dbReference type="InterPro" id="IPR020472">
    <property type="entry name" value="WD40_PAC1"/>
</dbReference>
<feature type="repeat" description="WD" evidence="5">
    <location>
        <begin position="142"/>
        <end position="173"/>
    </location>
</feature>
<keyword evidence="9" id="KW-1185">Reference proteome</keyword>
<evidence type="ECO:0000259" key="6">
    <source>
        <dbReference type="PROSITE" id="PS51394"/>
    </source>
</evidence>
<keyword evidence="2" id="KW-0963">Cytoplasm</keyword>
<dbReference type="Gene3D" id="2.130.10.10">
    <property type="entry name" value="YVTN repeat-like/Quinoprotein amine dehydrogenase"/>
    <property type="match status" value="1"/>
</dbReference>
<feature type="repeat" description="WD" evidence="5">
    <location>
        <begin position="181"/>
        <end position="211"/>
    </location>
</feature>
<evidence type="ECO:0000313" key="8">
    <source>
        <dbReference type="EnsemblPlants" id="AUR62011360-RA:cds"/>
    </source>
</evidence>
<reference evidence="8" key="1">
    <citation type="journal article" date="2017" name="Nature">
        <title>The genome of Chenopodium quinoa.</title>
        <authorList>
            <person name="Jarvis D.E."/>
            <person name="Ho Y.S."/>
            <person name="Lightfoot D.J."/>
            <person name="Schmoeckel S.M."/>
            <person name="Li B."/>
            <person name="Borm T.J.A."/>
            <person name="Ohyanagi H."/>
            <person name="Mineta K."/>
            <person name="Michell C.T."/>
            <person name="Saber N."/>
            <person name="Kharbatia N.M."/>
            <person name="Rupper R.R."/>
            <person name="Sharp A.R."/>
            <person name="Dally N."/>
            <person name="Boughton B.A."/>
            <person name="Woo Y.H."/>
            <person name="Gao G."/>
            <person name="Schijlen E.G.W.M."/>
            <person name="Guo X."/>
            <person name="Momin A.A."/>
            <person name="Negrao S."/>
            <person name="Al-Babili S."/>
            <person name="Gehring C."/>
            <person name="Roessner U."/>
            <person name="Jung C."/>
            <person name="Murphy K."/>
            <person name="Arold S.T."/>
            <person name="Gojobori T."/>
            <person name="van der Linden C.G."/>
            <person name="van Loo E.N."/>
            <person name="Jellen E.N."/>
            <person name="Maughan P.J."/>
            <person name="Tester M."/>
        </authorList>
    </citation>
    <scope>NUCLEOTIDE SEQUENCE [LARGE SCALE GENOMIC DNA]</scope>
    <source>
        <strain evidence="8">cv. PI 614886</strain>
    </source>
</reference>
<dbReference type="Proteomes" id="UP000596660">
    <property type="component" value="Unplaced"/>
</dbReference>
<dbReference type="PANTHER" id="PTHR19849:SF0">
    <property type="entry name" value="PHOSPHOLIPASE A-2-ACTIVATING PROTEIN"/>
    <property type="match status" value="1"/>
</dbReference>
<reference evidence="8" key="2">
    <citation type="submission" date="2021-03" db="UniProtKB">
        <authorList>
            <consortium name="EnsemblPlants"/>
        </authorList>
    </citation>
    <scope>IDENTIFICATION</scope>
</reference>
<dbReference type="Pfam" id="PF09070">
    <property type="entry name" value="PFU"/>
    <property type="match status" value="1"/>
</dbReference>
<dbReference type="PROSITE" id="PS51396">
    <property type="entry name" value="PUL"/>
    <property type="match status" value="1"/>
</dbReference>
<dbReference type="CDD" id="cd00200">
    <property type="entry name" value="WD40"/>
    <property type="match status" value="1"/>
</dbReference>
<dbReference type="InterPro" id="IPR038122">
    <property type="entry name" value="PFU_sf"/>
</dbReference>
<evidence type="ECO:0000256" key="1">
    <source>
        <dbReference type="ARBA" id="ARBA00004496"/>
    </source>
</evidence>
<dbReference type="PROSITE" id="PS50082">
    <property type="entry name" value="WD_REPEATS_2"/>
    <property type="match status" value="4"/>
</dbReference>
<dbReference type="AlphaFoldDB" id="A0A803LDV4"/>
<dbReference type="SUPFAM" id="SSF50978">
    <property type="entry name" value="WD40 repeat-like"/>
    <property type="match status" value="1"/>
</dbReference>
<dbReference type="GeneID" id="110698500"/>
<dbReference type="EnsemblPlants" id="AUR62011360-RA">
    <property type="protein sequence ID" value="AUR62011360-RA:cds"/>
    <property type="gene ID" value="AUR62011360"/>
</dbReference>
<dbReference type="InterPro" id="IPR015155">
    <property type="entry name" value="PFU"/>
</dbReference>
<dbReference type="PANTHER" id="PTHR19849">
    <property type="entry name" value="PHOSPHOLIPASE A-2-ACTIVATING PROTEIN"/>
    <property type="match status" value="1"/>
</dbReference>
<keyword evidence="3 5" id="KW-0853">WD repeat</keyword>
<dbReference type="GO" id="GO:0043130">
    <property type="term" value="F:ubiquitin binding"/>
    <property type="evidence" value="ECO:0007669"/>
    <property type="project" value="TreeGrafter"/>
</dbReference>
<keyword evidence="4" id="KW-0677">Repeat</keyword>
<dbReference type="PRINTS" id="PR00320">
    <property type="entry name" value="GPROTEINBRPT"/>
</dbReference>
<feature type="domain" description="PUL" evidence="7">
    <location>
        <begin position="484"/>
        <end position="754"/>
    </location>
</feature>
<dbReference type="SMART" id="SM00320">
    <property type="entry name" value="WD40"/>
    <property type="match status" value="7"/>
</dbReference>
<dbReference type="GO" id="GO:0010992">
    <property type="term" value="P:ubiquitin recycling"/>
    <property type="evidence" value="ECO:0007669"/>
    <property type="project" value="TreeGrafter"/>
</dbReference>
<feature type="domain" description="PFU" evidence="6">
    <location>
        <begin position="356"/>
        <end position="452"/>
    </location>
</feature>
<evidence type="ECO:0000256" key="2">
    <source>
        <dbReference type="ARBA" id="ARBA00022490"/>
    </source>
</evidence>
<dbReference type="GO" id="GO:0005634">
    <property type="term" value="C:nucleus"/>
    <property type="evidence" value="ECO:0007669"/>
    <property type="project" value="TreeGrafter"/>
</dbReference>
<dbReference type="FunFam" id="1.25.10.10:FF:000250">
    <property type="entry name" value="Phospholipase A-2-activating protein isoform A"/>
    <property type="match status" value="1"/>
</dbReference>
<comment type="subcellular location">
    <subcellularLocation>
        <location evidence="1">Cytoplasm</location>
    </subcellularLocation>
</comment>
<dbReference type="PROSITE" id="PS51394">
    <property type="entry name" value="PFU"/>
    <property type="match status" value="1"/>
</dbReference>
<dbReference type="InterPro" id="IPR036322">
    <property type="entry name" value="WD40_repeat_dom_sf"/>
</dbReference>
<evidence type="ECO:0000256" key="3">
    <source>
        <dbReference type="ARBA" id="ARBA00022574"/>
    </source>
</evidence>
<feature type="repeat" description="WD" evidence="5">
    <location>
        <begin position="221"/>
        <end position="252"/>
    </location>
</feature>
<evidence type="ECO:0000256" key="4">
    <source>
        <dbReference type="ARBA" id="ARBA00022737"/>
    </source>
</evidence>
<dbReference type="GO" id="GO:0005737">
    <property type="term" value="C:cytoplasm"/>
    <property type="evidence" value="ECO:0007669"/>
    <property type="project" value="UniProtKB-SubCell"/>
</dbReference>
<dbReference type="InterPro" id="IPR013535">
    <property type="entry name" value="PUL_dom"/>
</dbReference>
<dbReference type="Pfam" id="PF00400">
    <property type="entry name" value="WD40"/>
    <property type="match status" value="6"/>
</dbReference>
<dbReference type="PROSITE" id="PS50294">
    <property type="entry name" value="WD_REPEATS_REGION"/>
    <property type="match status" value="1"/>
</dbReference>
<evidence type="ECO:0000256" key="5">
    <source>
        <dbReference type="PROSITE-ProRule" id="PRU00221"/>
    </source>
</evidence>
<dbReference type="FunFam" id="3.10.20.870:FF:000002">
    <property type="entry name" value="Transducin family protein / WD-40 repeat family protein"/>
    <property type="match status" value="1"/>
</dbReference>
<dbReference type="GO" id="GO:0043161">
    <property type="term" value="P:proteasome-mediated ubiquitin-dependent protein catabolic process"/>
    <property type="evidence" value="ECO:0007669"/>
    <property type="project" value="TreeGrafter"/>
</dbReference>
<dbReference type="InterPro" id="IPR001680">
    <property type="entry name" value="WD40_rpt"/>
</dbReference>
<dbReference type="InterPro" id="IPR011989">
    <property type="entry name" value="ARM-like"/>
</dbReference>
<dbReference type="Gramene" id="AUR62011360-RA">
    <property type="protein sequence ID" value="AUR62011360-RA:cds"/>
    <property type="gene ID" value="AUR62011360"/>
</dbReference>
<evidence type="ECO:0000313" key="9">
    <source>
        <dbReference type="Proteomes" id="UP000596660"/>
    </source>
</evidence>
<dbReference type="Pfam" id="PF08324">
    <property type="entry name" value="PUL"/>
    <property type="match status" value="1"/>
</dbReference>
<accession>A0A803LDV4</accession>
<dbReference type="Gene3D" id="3.10.20.870">
    <property type="entry name" value="PFU (PLAA family ubiquitin binding), C-terminal domain"/>
    <property type="match status" value="1"/>
</dbReference>
<dbReference type="OMA" id="CCLRFYL"/>
<name>A0A803LDV4_CHEQI</name>
<dbReference type="KEGG" id="cqi:110698500"/>
<proteinExistence type="predicted"/>
<protein>
    <recommendedName>
        <fullName evidence="10">Phospholipase A-2-activating protein</fullName>
    </recommendedName>
</protein>
<evidence type="ECO:0000259" key="7">
    <source>
        <dbReference type="PROSITE" id="PS51396"/>
    </source>
</evidence>
<gene>
    <name evidence="8" type="primary">LOC110698500</name>
</gene>
<evidence type="ECO:0008006" key="10">
    <source>
        <dbReference type="Google" id="ProtNLM"/>
    </source>
</evidence>
<dbReference type="FunFam" id="2.130.10.10:FF:000236">
    <property type="entry name" value="Polyubiquitin binding protein (Doa1/Ufd3)"/>
    <property type="match status" value="1"/>
</dbReference>
<sequence>MEMEYNLSIELRGHEDDVRRICVCENVGIATSSRDKTVRFWPLDPATNRVPESPKVMVGHTSFVGPLAWISPNDEFPGGGIVSGGMDTLGMVWDLKSGERVHVLRGHEMQVTGIALDDRDIVTSSVDCTLKRWRNGKAVESWEAHNAPVQAVVKLPSGELATGSSDTTLKLWKGKTCVHTFVGHTDTVRGLAVMSDLGVLSASHDGSVRLWALTGQVLLEMVGHQSIVYSVDSHVSGLVLSGSEDNTARIWKDGVCVQVIEHPGCVWDVKFLENGDIVTACSDGVVRIWTTYEDRAANPMEVQSFSEQLSAYKISRKRVGGLKLEELPGLDSLQVPGTSDGQTKVVREGDNGVAYSWNMKEYKWDKIGEVVDGPGEGLKRPVLDGKEYDHVFDVDIGDGEPIRKLPYNRSDNPYDTADKWLLKENLPLSYRQQVVDFILENTGQKTFSFDSSFCDPYTGSNAYVPGGTSANHAISNKPTFNNFKHIPKKGVLIFDVAQFDGILKKMSEFNNTLLSDQGQKQLSLTEVEMSRVGAVVKILKDTSHYHSSNFADVDIDLLLKLLNSWPLSMVFPVIDILRMMILHPDGASKLLKLINGGNDALIEIIKKVTMSPVIPANVLTGLRALNNLFKNTSFHQWLQYHRSEILDAFSAYHASNKNVQFAYSTLILNFAVLLIEKRDEEGQLQVLSAALEIAEAESIDLDSKFRALVAIGSLMLDGSVKRIAMDLDVESIAKAAKSSKDSKIAEVGADIEALTKQS</sequence>
<feature type="repeat" description="WD" evidence="5">
    <location>
        <begin position="11"/>
        <end position="41"/>
    </location>
</feature>